<organism evidence="2 3">
    <name type="scientific">Acropora cervicornis</name>
    <name type="common">Staghorn coral</name>
    <dbReference type="NCBI Taxonomy" id="6130"/>
    <lineage>
        <taxon>Eukaryota</taxon>
        <taxon>Metazoa</taxon>
        <taxon>Cnidaria</taxon>
        <taxon>Anthozoa</taxon>
        <taxon>Hexacorallia</taxon>
        <taxon>Scleractinia</taxon>
        <taxon>Astrocoeniina</taxon>
        <taxon>Acroporidae</taxon>
        <taxon>Acropora</taxon>
    </lineage>
</organism>
<accession>A0AAD9PYY6</accession>
<proteinExistence type="predicted"/>
<evidence type="ECO:0000256" key="1">
    <source>
        <dbReference type="SAM" id="MobiDB-lite"/>
    </source>
</evidence>
<evidence type="ECO:0000313" key="2">
    <source>
        <dbReference type="EMBL" id="KAK2551663.1"/>
    </source>
</evidence>
<comment type="caution">
    <text evidence="2">The sequence shown here is derived from an EMBL/GenBank/DDBJ whole genome shotgun (WGS) entry which is preliminary data.</text>
</comment>
<dbReference type="AlphaFoldDB" id="A0AAD9PYY6"/>
<dbReference type="EMBL" id="JARQWQ010000095">
    <property type="protein sequence ID" value="KAK2551663.1"/>
    <property type="molecule type" value="Genomic_DNA"/>
</dbReference>
<feature type="region of interest" description="Disordered" evidence="1">
    <location>
        <begin position="139"/>
        <end position="160"/>
    </location>
</feature>
<sequence>MSKCNPEENLVVDILVGADQYWNIANGEVKRGESGPVSMNTRFGWTLSGPVENALRSDTHSVNLAATHVPRVDTDRDEMDVDEMELGLMSLSLEDVEKAYQLYLKSRGRMAQGGFNLRKWLTNSRPLMEKIKEMKSQRAFSIQTERANQLDEDDETYNRS</sequence>
<reference evidence="2" key="1">
    <citation type="journal article" date="2023" name="G3 (Bethesda)">
        <title>Whole genome assembly and annotation of the endangered Caribbean coral Acropora cervicornis.</title>
        <authorList>
            <person name="Selwyn J.D."/>
            <person name="Vollmer S.V."/>
        </authorList>
    </citation>
    <scope>NUCLEOTIDE SEQUENCE</scope>
    <source>
        <strain evidence="2">K2</strain>
    </source>
</reference>
<gene>
    <name evidence="2" type="ORF">P5673_027446</name>
</gene>
<evidence type="ECO:0000313" key="3">
    <source>
        <dbReference type="Proteomes" id="UP001249851"/>
    </source>
</evidence>
<feature type="compositionally biased region" description="Acidic residues" evidence="1">
    <location>
        <begin position="150"/>
        <end position="160"/>
    </location>
</feature>
<dbReference type="Proteomes" id="UP001249851">
    <property type="component" value="Unassembled WGS sequence"/>
</dbReference>
<name>A0AAD9PYY6_ACRCE</name>
<protein>
    <recommendedName>
        <fullName evidence="4">Peptidase aspartic putative domain-containing protein</fullName>
    </recommendedName>
</protein>
<evidence type="ECO:0008006" key="4">
    <source>
        <dbReference type="Google" id="ProtNLM"/>
    </source>
</evidence>
<reference evidence="2" key="2">
    <citation type="journal article" date="2023" name="Science">
        <title>Genomic signatures of disease resistance in endangered staghorn corals.</title>
        <authorList>
            <person name="Vollmer S.V."/>
            <person name="Selwyn J.D."/>
            <person name="Despard B.A."/>
            <person name="Roesel C.L."/>
        </authorList>
    </citation>
    <scope>NUCLEOTIDE SEQUENCE</scope>
    <source>
        <strain evidence="2">K2</strain>
    </source>
</reference>
<keyword evidence="3" id="KW-1185">Reference proteome</keyword>